<protein>
    <submittedName>
        <fullName evidence="1">Uncharacterized protein</fullName>
    </submittedName>
</protein>
<name>A0A1I4WZI2_9PROT</name>
<accession>A0A1I4WZI2</accession>
<evidence type="ECO:0000313" key="2">
    <source>
        <dbReference type="Proteomes" id="UP000183287"/>
    </source>
</evidence>
<dbReference type="OrthoDB" id="9814556at2"/>
<dbReference type="Proteomes" id="UP000183287">
    <property type="component" value="Unassembled WGS sequence"/>
</dbReference>
<dbReference type="EMBL" id="FOUB01000126">
    <property type="protein sequence ID" value="SFN18556.1"/>
    <property type="molecule type" value="Genomic_DNA"/>
</dbReference>
<dbReference type="RefSeq" id="WP_074907381.1">
    <property type="nucleotide sequence ID" value="NZ_FOUB01000126.1"/>
</dbReference>
<proteinExistence type="predicted"/>
<sequence>MEIKVANGSSFIYGALPIFRPFKTFSSPFRNKLVSWKESWKLLKFLISDDITTYVARPEQLDKYSTLEYAQKFALINETIKCFIVPFTSALFFLLPSKYSAYVFFGPMVHALRRLYRVQIGAFRGGMSKVLIEPIAHKIIQLKGNVITNAHVTKLNHDGKSPGIAGGFPIMVNYEFLTKVIDGLEEVIERLAMCQHNVD</sequence>
<dbReference type="InterPro" id="IPR036188">
    <property type="entry name" value="FAD/NAD-bd_sf"/>
</dbReference>
<evidence type="ECO:0000313" key="1">
    <source>
        <dbReference type="EMBL" id="SFN18556.1"/>
    </source>
</evidence>
<organism evidence="1 2">
    <name type="scientific">Nitrosomonas communis</name>
    <dbReference type="NCBI Taxonomy" id="44574"/>
    <lineage>
        <taxon>Bacteria</taxon>
        <taxon>Pseudomonadati</taxon>
        <taxon>Pseudomonadota</taxon>
        <taxon>Betaproteobacteria</taxon>
        <taxon>Nitrosomonadales</taxon>
        <taxon>Nitrosomonadaceae</taxon>
        <taxon>Nitrosomonas</taxon>
    </lineage>
</organism>
<gene>
    <name evidence="1" type="ORF">SAMN05421863_11264</name>
</gene>
<reference evidence="2" key="1">
    <citation type="submission" date="2016-10" db="EMBL/GenBank/DDBJ databases">
        <authorList>
            <person name="Varghese N."/>
            <person name="Submissions S."/>
        </authorList>
    </citation>
    <scope>NUCLEOTIDE SEQUENCE [LARGE SCALE GENOMIC DNA]</scope>
    <source>
        <strain evidence="2">Nm44</strain>
    </source>
</reference>
<keyword evidence="2" id="KW-1185">Reference proteome</keyword>
<dbReference type="AlphaFoldDB" id="A0A1I4WZI2"/>
<dbReference type="SUPFAM" id="SSF51905">
    <property type="entry name" value="FAD/NAD(P)-binding domain"/>
    <property type="match status" value="1"/>
</dbReference>